<feature type="region of interest" description="Disordered" evidence="3">
    <location>
        <begin position="1662"/>
        <end position="1713"/>
    </location>
</feature>
<keyword evidence="6" id="KW-1185">Reference proteome</keyword>
<feature type="region of interest" description="Disordered" evidence="3">
    <location>
        <begin position="1112"/>
        <end position="1249"/>
    </location>
</feature>
<evidence type="ECO:0000256" key="3">
    <source>
        <dbReference type="SAM" id="MobiDB-lite"/>
    </source>
</evidence>
<feature type="compositionally biased region" description="Low complexity" evidence="3">
    <location>
        <begin position="2310"/>
        <end position="2328"/>
    </location>
</feature>
<dbReference type="SMART" id="SM00129">
    <property type="entry name" value="KISc"/>
    <property type="match status" value="1"/>
</dbReference>
<feature type="compositionally biased region" description="Low complexity" evidence="3">
    <location>
        <begin position="405"/>
        <end position="416"/>
    </location>
</feature>
<feature type="compositionally biased region" description="Low complexity" evidence="3">
    <location>
        <begin position="280"/>
        <end position="296"/>
    </location>
</feature>
<feature type="region of interest" description="Disordered" evidence="3">
    <location>
        <begin position="764"/>
        <end position="788"/>
    </location>
</feature>
<name>A0A9W6BXI0_9CHLO</name>
<keyword evidence="2" id="KW-0067">ATP-binding</keyword>
<feature type="compositionally biased region" description="Low complexity" evidence="3">
    <location>
        <begin position="1149"/>
        <end position="1160"/>
    </location>
</feature>
<feature type="region of interest" description="Disordered" evidence="3">
    <location>
        <begin position="833"/>
        <end position="917"/>
    </location>
</feature>
<keyword evidence="1 2" id="KW-0505">Motor protein</keyword>
<feature type="compositionally biased region" description="Low complexity" evidence="3">
    <location>
        <begin position="1173"/>
        <end position="1195"/>
    </location>
</feature>
<evidence type="ECO:0000313" key="5">
    <source>
        <dbReference type="EMBL" id="GLC60064.1"/>
    </source>
</evidence>
<dbReference type="Pfam" id="PF00225">
    <property type="entry name" value="Kinesin"/>
    <property type="match status" value="1"/>
</dbReference>
<dbReference type="GO" id="GO:0016887">
    <property type="term" value="F:ATP hydrolysis activity"/>
    <property type="evidence" value="ECO:0007669"/>
    <property type="project" value="TreeGrafter"/>
</dbReference>
<feature type="domain" description="Kinesin motor" evidence="4">
    <location>
        <begin position="1"/>
        <end position="237"/>
    </location>
</feature>
<dbReference type="PANTHER" id="PTHR24115:SF1004">
    <property type="entry name" value="KINESIN-LIKE PROTEIN KIF15"/>
    <property type="match status" value="1"/>
</dbReference>
<feature type="compositionally biased region" description="Gly residues" evidence="3">
    <location>
        <begin position="1753"/>
        <end position="1765"/>
    </location>
</feature>
<feature type="region of interest" description="Disordered" evidence="3">
    <location>
        <begin position="2280"/>
        <end position="2346"/>
    </location>
</feature>
<sequence>MPRVSALIRWNSAVVESRKNAIDYAALDHFRQEVLSQEELYESSVRSFVNRCLQGCSGSIITYGAWGSGKSYTLGALDPQQLALDTPGNEAAGVLPRCTQQLYEWLGQGASVEITCVEVQGDDVVDLLDQWAGTAAFSRGAGADAPAGVGSSTCTNSSAGLGPGGASAAQEPFARSAIAVAAAGAATGSRRKPLTVVVARSLSEALATLKHAVANRQAFVTSSRHSSSRTHAVFQLRWRNPAVPAAGGGASPTTTRAAGPQASGGGVAAQRAYSAPPRAALPTGPAGSPASAAAGGQPPPGAGPGPICTLTLVDTCSFCPLLPPKEGSAVKRSLLALSRVLTALQRRQALTLRESKLTRMLEGTVDQVLVLACLGGSGDEPTVHLARMLQQGVPRDSDLRRSRRASSSESTRLSATWEAQPHTSVFSVGSVKIASSGGTVAAGAPPRPSASSAKCSLGGKATGPILGPGPARSIFHSPASPPVSGYGARSVVATRTECPHGDSAEGDCAGMGGVAVDAGDGRGNTSCGGGTVTDAYAGAAHPLSSLEVSSSSSSTAAFSRSEEAAADAAAATAASLPSAVSPSAKTARQGTLTIDVHMDATEASASASPDGATGGRGRDVHVGSGGGGAAAAAATAMHEKRSTTSVGGGGAAVGRRPSGSIASPQGTAAGASLSRRLSPRLVSPQQKPSPVSARVTPSSEVRRSQGYSVLAGKWSPPPPPVSPRASSFPTIPCILMPHDGASAAPSRRSSLAPAATAANIGRAGSVGVSGRQPCSNKHSARAASGPPAWGSPAAVRGYGGSAATPRSVVAGSGITGGGGGSASPFAALMAATSTVDPPGRNSATPLTSPAGGRGGAAGGGSPPSAVSTPTRRKSGIPARPPVRSPQPLMQSPFAAAGVGPAAPRSAHRPVPRSPSPATVVSLAAVRPTLLASMRYGNANSSHDSAPDGVASAAAASVLLDSRPMDVDPAALARTSIRRQQTATPSAVAAASLAAADGPDGVCLRSRFREVGALAAAKRSVSSGLRWPSPLLRARRAEWLSDLRRSRSALPRPVSQMPEAAEGDAASPRQLRGGGFRCAVLGRPTLSAQYKDLLHDFEAFKAIERLPRQRHSVFGGAAPPMPSAASAPPTSTVLPSRGPAENPSPVRLFAADPTASSPAASRLQAPGPAPKPGTSMPTARGAAAATALSSAASPSPRQQGFPAPGGSPAVSTGLLAANSPAASISTPRSARPASGGCVRLPPAFSRAHSPSADEGLLSLTAAAAVVAASPRTPASGGALPSGRPRPGISRAGGATVSPRPLRSPENPATPVSPVMVLDMSRLFAGKGSPSAAPPPPLSGRSRLSASSVHAAAAAGQLASGGSDRYRRLVEQDPDSDHISEVEADPDLDRDRGHSNAGSDPCAGSDSDRDNLLGPGCLGHLGLMLDTGGDVAALRNSISKLGDSGRALPAVAAVGAAATASSPSPLRRATAASVAAAAIAAEAAAISGCPSDGGDPDGPGEELPAVSFFICQFTPRVQVGVGGGTAAEAQRPAAAAAASGAPCVADSAAGVEAAQSAPTETPVRRERASAVTPQETAGEVVAGGGELQPELEELTPPTQQQQARRRRSPGREAAAGISAVALADLQSTYTLQDRASVESCVLRGSCTPFAVDGCGDEAIAAANSSAGGHAPLSPSPPPVGMESGAARGSGDGATGRGEAVGAHGSAESPAVQPPSESCISLRQLLEQQELLLLQQRLGRRSAGLAASPGAPAPVGGQGTEPGKGGGTPSAAMAASVLLAQLAHVRPNHVDLDEQSNVLVDIDSASESEVAVDAVRRVPATAPLGSRPGSANASAVRRRDVTAAASPSGPSALPQAIQAPSPVKPLRSPSPAQSPLNLSKKSSGRARIAAHETPISPITMRAGATPRVVHSWAHVDGGDGGGGGHRSPAAAALAAAAAAATAQGGAAADGARRGSAHARSSPSPSSAIAAKANAEVDRRVVSGSGPVPPCRAAPVGGGAGHARHPSDSAIGGGGSALGSQALLWRGLLGRTDAVAAVTVSPPPSPPPPPLQVMRSIETDGAARQPLPLPPAPPSQQQQLHSHLHQPPPPPAQRQQQQQPLRGSGNVAAAWRAAAAMTTSSSSSVRSCFRSSSGPQQQQPQQHSVLGSDATAVATVVALSRAPGSCCDDKHHATLAIATGHATATASKTAIKLSGGAERLQSSGNTVAAAAPTAVAVVAPPAAIAAAPPLPPDPSPAPNPFLTRSVSPGPVPAAYVLPLALPPQPQPPAPEPKSAAPFAALLAKAKSSRGGERSFPLTARLRACKSHRTPRSPPAAAAASGGSGGAAAPPVEEVAEEPPPPPAYPPGFVSWATRLFSGSRKSKRPP</sequence>
<feature type="compositionally biased region" description="Low complexity" evidence="3">
    <location>
        <begin position="1840"/>
        <end position="1853"/>
    </location>
</feature>
<evidence type="ECO:0000256" key="2">
    <source>
        <dbReference type="PROSITE-ProRule" id="PRU00283"/>
    </source>
</evidence>
<dbReference type="Gene3D" id="3.40.850.10">
    <property type="entry name" value="Kinesin motor domain"/>
    <property type="match status" value="1"/>
</dbReference>
<evidence type="ECO:0000256" key="1">
    <source>
        <dbReference type="ARBA" id="ARBA00023175"/>
    </source>
</evidence>
<dbReference type="GO" id="GO:0005874">
    <property type="term" value="C:microtubule"/>
    <property type="evidence" value="ECO:0007669"/>
    <property type="project" value="TreeGrafter"/>
</dbReference>
<accession>A0A9W6BXI0</accession>
<feature type="region of interest" description="Disordered" evidence="3">
    <location>
        <begin position="393"/>
        <end position="416"/>
    </location>
</feature>
<feature type="region of interest" description="Disordered" evidence="3">
    <location>
        <begin position="1268"/>
        <end position="1311"/>
    </location>
</feature>
<feature type="compositionally biased region" description="Polar residues" evidence="3">
    <location>
        <begin position="833"/>
        <end position="846"/>
    </location>
</feature>
<feature type="compositionally biased region" description="Low complexity" evidence="3">
    <location>
        <begin position="244"/>
        <end position="260"/>
    </location>
</feature>
<feature type="compositionally biased region" description="Polar residues" evidence="3">
    <location>
        <begin position="1867"/>
        <end position="1878"/>
    </location>
</feature>
<dbReference type="GO" id="GO:0008017">
    <property type="term" value="F:microtubule binding"/>
    <property type="evidence" value="ECO:0007669"/>
    <property type="project" value="InterPro"/>
</dbReference>
<organism evidence="5 6">
    <name type="scientific">Pleodorina starrii</name>
    <dbReference type="NCBI Taxonomy" id="330485"/>
    <lineage>
        <taxon>Eukaryota</taxon>
        <taxon>Viridiplantae</taxon>
        <taxon>Chlorophyta</taxon>
        <taxon>core chlorophytes</taxon>
        <taxon>Chlorophyceae</taxon>
        <taxon>CS clade</taxon>
        <taxon>Chlamydomonadales</taxon>
        <taxon>Volvocaceae</taxon>
        <taxon>Pleodorina</taxon>
    </lineage>
</organism>
<feature type="compositionally biased region" description="Basic and acidic residues" evidence="3">
    <location>
        <begin position="1370"/>
        <end position="1392"/>
    </location>
</feature>
<dbReference type="PRINTS" id="PR00380">
    <property type="entry name" value="KINESINHEAVY"/>
</dbReference>
<protein>
    <recommendedName>
        <fullName evidence="4">Kinesin motor domain-containing protein</fullName>
    </recommendedName>
</protein>
<feature type="region of interest" description="Disordered" evidence="3">
    <location>
        <begin position="1945"/>
        <end position="2010"/>
    </location>
</feature>
<feature type="region of interest" description="Disordered" evidence="3">
    <location>
        <begin position="2059"/>
        <end position="2143"/>
    </location>
</feature>
<dbReference type="GO" id="GO:0007018">
    <property type="term" value="P:microtubule-based movement"/>
    <property type="evidence" value="ECO:0007669"/>
    <property type="project" value="InterPro"/>
</dbReference>
<dbReference type="InterPro" id="IPR027417">
    <property type="entry name" value="P-loop_NTPase"/>
</dbReference>
<comment type="similarity">
    <text evidence="2">Belongs to the TRAFAC class myosin-kinesin ATPase superfamily. Kinesin family.</text>
</comment>
<feature type="compositionally biased region" description="Gly residues" evidence="3">
    <location>
        <begin position="851"/>
        <end position="861"/>
    </location>
</feature>
<feature type="compositionally biased region" description="Low complexity" evidence="3">
    <location>
        <begin position="1741"/>
        <end position="1752"/>
    </location>
</feature>
<dbReference type="Proteomes" id="UP001165080">
    <property type="component" value="Unassembled WGS sequence"/>
</dbReference>
<dbReference type="EMBL" id="BRXU01000031">
    <property type="protein sequence ID" value="GLC60064.1"/>
    <property type="molecule type" value="Genomic_DNA"/>
</dbReference>
<gene>
    <name evidence="5" type="primary">PLEST005765</name>
    <name evidence="5" type="ORF">PLESTB_001569300</name>
</gene>
<feature type="region of interest" description="Disordered" evidence="3">
    <location>
        <begin position="1818"/>
        <end position="1894"/>
    </location>
</feature>
<reference evidence="5 6" key="1">
    <citation type="journal article" date="2023" name="Commun. Biol.">
        <title>Reorganization of the ancestral sex-determining regions during the evolution of trioecy in Pleodorina starrii.</title>
        <authorList>
            <person name="Takahashi K."/>
            <person name="Suzuki S."/>
            <person name="Kawai-Toyooka H."/>
            <person name="Yamamoto K."/>
            <person name="Hamaji T."/>
            <person name="Ootsuki R."/>
            <person name="Yamaguchi H."/>
            <person name="Kawachi M."/>
            <person name="Higashiyama T."/>
            <person name="Nozaki H."/>
        </authorList>
    </citation>
    <scope>NUCLEOTIDE SEQUENCE [LARGE SCALE GENOMIC DNA]</scope>
    <source>
        <strain evidence="5 6">NIES-4479</strain>
    </source>
</reference>
<dbReference type="InterPro" id="IPR036961">
    <property type="entry name" value="Kinesin_motor_dom_sf"/>
</dbReference>
<feature type="compositionally biased region" description="Low complexity" evidence="3">
    <location>
        <begin position="668"/>
        <end position="681"/>
    </location>
</feature>
<feature type="compositionally biased region" description="Polar residues" evidence="3">
    <location>
        <begin position="683"/>
        <end position="699"/>
    </location>
</feature>
<feature type="region of interest" description="Disordered" evidence="3">
    <location>
        <begin position="1048"/>
        <end position="1068"/>
    </location>
</feature>
<dbReference type="GO" id="GO:0005524">
    <property type="term" value="F:ATP binding"/>
    <property type="evidence" value="ECO:0007669"/>
    <property type="project" value="UniProtKB-UniRule"/>
</dbReference>
<feature type="region of interest" description="Disordered" evidence="3">
    <location>
        <begin position="244"/>
        <end position="299"/>
    </location>
</feature>
<dbReference type="InterPro" id="IPR001752">
    <property type="entry name" value="Kinesin_motor_dom"/>
</dbReference>
<proteinExistence type="inferred from homology"/>
<dbReference type="SUPFAM" id="SSF52540">
    <property type="entry name" value="P-loop containing nucleoside triphosphate hydrolases"/>
    <property type="match status" value="1"/>
</dbReference>
<feature type="compositionally biased region" description="Low complexity" evidence="3">
    <location>
        <begin position="2089"/>
        <end position="2138"/>
    </location>
</feature>
<keyword evidence="2" id="KW-0547">Nucleotide-binding</keyword>
<feature type="compositionally biased region" description="Low complexity" evidence="3">
    <location>
        <begin position="894"/>
        <end position="903"/>
    </location>
</feature>
<dbReference type="GO" id="GO:0005871">
    <property type="term" value="C:kinesin complex"/>
    <property type="evidence" value="ECO:0007669"/>
    <property type="project" value="TreeGrafter"/>
</dbReference>
<feature type="region of interest" description="Disordered" evidence="3">
    <location>
        <begin position="1370"/>
        <end position="1406"/>
    </location>
</feature>
<dbReference type="PROSITE" id="PS50067">
    <property type="entry name" value="KINESIN_MOTOR_2"/>
    <property type="match status" value="1"/>
</dbReference>
<dbReference type="PANTHER" id="PTHR24115">
    <property type="entry name" value="KINESIN-RELATED"/>
    <property type="match status" value="1"/>
</dbReference>
<feature type="binding site" evidence="2">
    <location>
        <begin position="64"/>
        <end position="71"/>
    </location>
    <ligand>
        <name>ATP</name>
        <dbReference type="ChEBI" id="CHEBI:30616"/>
    </ligand>
</feature>
<feature type="region of interest" description="Disordered" evidence="3">
    <location>
        <begin position="603"/>
        <end position="725"/>
    </location>
</feature>
<feature type="compositionally biased region" description="Low complexity" evidence="3">
    <location>
        <begin position="1954"/>
        <end position="1970"/>
    </location>
</feature>
<feature type="region of interest" description="Disordered" evidence="3">
    <location>
        <begin position="1550"/>
        <end position="1611"/>
    </location>
</feature>
<dbReference type="GO" id="GO:0003777">
    <property type="term" value="F:microtubule motor activity"/>
    <property type="evidence" value="ECO:0007669"/>
    <property type="project" value="InterPro"/>
</dbReference>
<feature type="region of interest" description="Disordered" evidence="3">
    <location>
        <begin position="1741"/>
        <end position="1767"/>
    </location>
</feature>
<feature type="region of interest" description="Disordered" evidence="3">
    <location>
        <begin position="1324"/>
        <end position="1344"/>
    </location>
</feature>
<evidence type="ECO:0000259" key="4">
    <source>
        <dbReference type="PROSITE" id="PS50067"/>
    </source>
</evidence>
<dbReference type="InterPro" id="IPR027640">
    <property type="entry name" value="Kinesin-like_fam"/>
</dbReference>
<comment type="caution">
    <text evidence="5">The sequence shown here is derived from an EMBL/GenBank/DDBJ whole genome shotgun (WGS) entry which is preliminary data.</text>
</comment>
<evidence type="ECO:0000313" key="6">
    <source>
        <dbReference type="Proteomes" id="UP001165080"/>
    </source>
</evidence>